<comment type="caution">
    <text evidence="2">The sequence shown here is derived from an EMBL/GenBank/DDBJ whole genome shotgun (WGS) entry which is preliminary data.</text>
</comment>
<proteinExistence type="predicted"/>
<sequence>MMTIPRPQTTGSEYRLKPSSTAQNINCYTCIAQQANEKPNDANANDTDDYGGHALWVMKLKKVDKTVSAALTQTSRAGIGVQDFKWIIARRKECVFYLEEVNRYPLIPPKVDSATEIGITQENIPRSFSPNIWTSPTTMMSTRARSFPTVKTSWILVAQRTLEQFTQIAILYDILKRGADTDGGEESGGDERRQAVLEGRLQDVIGKGERDDSKRGRIHDEDGTP</sequence>
<feature type="region of interest" description="Disordered" evidence="1">
    <location>
        <begin position="181"/>
        <end position="225"/>
    </location>
</feature>
<dbReference type="AlphaFoldDB" id="A0A5J5DS23"/>
<name>A0A5J5DS23_9PERO</name>
<dbReference type="EMBL" id="VOFY01000001">
    <property type="protein sequence ID" value="KAA8596003.1"/>
    <property type="molecule type" value="Genomic_DNA"/>
</dbReference>
<keyword evidence="3" id="KW-1185">Reference proteome</keyword>
<protein>
    <submittedName>
        <fullName evidence="2">Uncharacterized protein</fullName>
    </submittedName>
</protein>
<dbReference type="Proteomes" id="UP000327493">
    <property type="component" value="Chromosome 1"/>
</dbReference>
<gene>
    <name evidence="2" type="ORF">FQN60_011294</name>
</gene>
<evidence type="ECO:0000313" key="2">
    <source>
        <dbReference type="EMBL" id="KAA8596003.1"/>
    </source>
</evidence>
<evidence type="ECO:0000313" key="3">
    <source>
        <dbReference type="Proteomes" id="UP000327493"/>
    </source>
</evidence>
<feature type="compositionally biased region" description="Basic and acidic residues" evidence="1">
    <location>
        <begin position="206"/>
        <end position="225"/>
    </location>
</feature>
<evidence type="ECO:0000256" key="1">
    <source>
        <dbReference type="SAM" id="MobiDB-lite"/>
    </source>
</evidence>
<reference evidence="2 3" key="1">
    <citation type="submission" date="2019-08" db="EMBL/GenBank/DDBJ databases">
        <title>A chromosome-level genome assembly, high-density linkage maps, and genome scans reveal the genomic architecture of hybrid incompatibilities underlying speciation via character displacement in darters (Percidae: Etheostominae).</title>
        <authorList>
            <person name="Moran R.L."/>
            <person name="Catchen J.M."/>
            <person name="Fuller R.C."/>
        </authorList>
    </citation>
    <scope>NUCLEOTIDE SEQUENCE [LARGE SCALE GENOMIC DNA]</scope>
    <source>
        <strain evidence="2">EspeVRDwgs_2016</strain>
        <tissue evidence="2">Muscle</tissue>
    </source>
</reference>
<accession>A0A5J5DS23</accession>
<organism evidence="2 3">
    <name type="scientific">Etheostoma spectabile</name>
    <name type="common">orangethroat darter</name>
    <dbReference type="NCBI Taxonomy" id="54343"/>
    <lineage>
        <taxon>Eukaryota</taxon>
        <taxon>Metazoa</taxon>
        <taxon>Chordata</taxon>
        <taxon>Craniata</taxon>
        <taxon>Vertebrata</taxon>
        <taxon>Euteleostomi</taxon>
        <taxon>Actinopterygii</taxon>
        <taxon>Neopterygii</taxon>
        <taxon>Teleostei</taxon>
        <taxon>Neoteleostei</taxon>
        <taxon>Acanthomorphata</taxon>
        <taxon>Eupercaria</taxon>
        <taxon>Perciformes</taxon>
        <taxon>Percoidei</taxon>
        <taxon>Percidae</taxon>
        <taxon>Etheostomatinae</taxon>
        <taxon>Etheostoma</taxon>
    </lineage>
</organism>